<comment type="caution">
    <text evidence="1">The sequence shown here is derived from an EMBL/GenBank/DDBJ whole genome shotgun (WGS) entry which is preliminary data.</text>
</comment>
<name>A0A9N7W195_PLEPL</name>
<organism evidence="1 2">
    <name type="scientific">Pleuronectes platessa</name>
    <name type="common">European plaice</name>
    <dbReference type="NCBI Taxonomy" id="8262"/>
    <lineage>
        <taxon>Eukaryota</taxon>
        <taxon>Metazoa</taxon>
        <taxon>Chordata</taxon>
        <taxon>Craniata</taxon>
        <taxon>Vertebrata</taxon>
        <taxon>Euteleostomi</taxon>
        <taxon>Actinopterygii</taxon>
        <taxon>Neopterygii</taxon>
        <taxon>Teleostei</taxon>
        <taxon>Neoteleostei</taxon>
        <taxon>Acanthomorphata</taxon>
        <taxon>Carangaria</taxon>
        <taxon>Pleuronectiformes</taxon>
        <taxon>Pleuronectoidei</taxon>
        <taxon>Pleuronectidae</taxon>
        <taxon>Pleuronectes</taxon>
    </lineage>
</organism>
<keyword evidence="2" id="KW-1185">Reference proteome</keyword>
<accession>A0A9N7W195</accession>
<sequence>MTQGVGEMGPVQALVSGWWKISPNPLTCPSSEETEEESAVNTSCFPTDTLEETLSPPLAVLSPSPALLKHSLHPQPPQVEVSSSHCKCNDKALLINVTLSR</sequence>
<dbReference type="Proteomes" id="UP001153269">
    <property type="component" value="Unassembled WGS sequence"/>
</dbReference>
<reference evidence="1" key="1">
    <citation type="submission" date="2020-03" db="EMBL/GenBank/DDBJ databases">
        <authorList>
            <person name="Weist P."/>
        </authorList>
    </citation>
    <scope>NUCLEOTIDE SEQUENCE</scope>
</reference>
<dbReference type="AlphaFoldDB" id="A0A9N7W195"/>
<dbReference type="EMBL" id="CADEAL010004414">
    <property type="protein sequence ID" value="CAB1459023.1"/>
    <property type="molecule type" value="Genomic_DNA"/>
</dbReference>
<protein>
    <submittedName>
        <fullName evidence="1">Uncharacterized protein</fullName>
    </submittedName>
</protein>
<proteinExistence type="predicted"/>
<gene>
    <name evidence="1" type="ORF">PLEPLA_LOCUS46859</name>
</gene>
<evidence type="ECO:0000313" key="1">
    <source>
        <dbReference type="EMBL" id="CAB1459023.1"/>
    </source>
</evidence>
<evidence type="ECO:0000313" key="2">
    <source>
        <dbReference type="Proteomes" id="UP001153269"/>
    </source>
</evidence>